<gene>
    <name evidence="1" type="ORF">BCV71DRAFT_230471</name>
</gene>
<dbReference type="EMBL" id="KV921258">
    <property type="protein sequence ID" value="ORE23359.1"/>
    <property type="molecule type" value="Genomic_DNA"/>
</dbReference>
<name>A0A1X0SGI3_RHIZD</name>
<reference evidence="1 2" key="1">
    <citation type="journal article" date="2016" name="Proc. Natl. Acad. Sci. U.S.A.">
        <title>Lipid metabolic changes in an early divergent fungus govern the establishment of a mutualistic symbiosis with endobacteria.</title>
        <authorList>
            <person name="Lastovetsky O.A."/>
            <person name="Gaspar M.L."/>
            <person name="Mondo S.J."/>
            <person name="LaButti K.M."/>
            <person name="Sandor L."/>
            <person name="Grigoriev I.V."/>
            <person name="Henry S.A."/>
            <person name="Pawlowska T.E."/>
        </authorList>
    </citation>
    <scope>NUCLEOTIDE SEQUENCE [LARGE SCALE GENOMIC DNA]</scope>
    <source>
        <strain evidence="1 2">ATCC 11559</strain>
    </source>
</reference>
<evidence type="ECO:0000313" key="2">
    <source>
        <dbReference type="Proteomes" id="UP000242381"/>
    </source>
</evidence>
<protein>
    <submittedName>
        <fullName evidence="1">Uncharacterized protein</fullName>
    </submittedName>
</protein>
<proteinExistence type="predicted"/>
<organism evidence="1 2">
    <name type="scientific">Rhizopus microsporus</name>
    <dbReference type="NCBI Taxonomy" id="58291"/>
    <lineage>
        <taxon>Eukaryota</taxon>
        <taxon>Fungi</taxon>
        <taxon>Fungi incertae sedis</taxon>
        <taxon>Mucoromycota</taxon>
        <taxon>Mucoromycotina</taxon>
        <taxon>Mucoromycetes</taxon>
        <taxon>Mucorales</taxon>
        <taxon>Mucorineae</taxon>
        <taxon>Rhizopodaceae</taxon>
        <taxon>Rhizopus</taxon>
    </lineage>
</organism>
<evidence type="ECO:0000313" key="1">
    <source>
        <dbReference type="EMBL" id="ORE23359.1"/>
    </source>
</evidence>
<dbReference type="AlphaFoldDB" id="A0A1X0SGI3"/>
<sequence length="103" mass="11976">MTVIACRCYAFGGFIGKLFSKVIFFFFHGKTVARARLLLRCTHRENMFSSWSAIRYNVKTGKSQEGHTPVKGGQFRHRRTRKMISKHGDPFKLTEETDMALWD</sequence>
<dbReference type="Proteomes" id="UP000242381">
    <property type="component" value="Unassembled WGS sequence"/>
</dbReference>
<accession>A0A1X0SGI3</accession>